<organism evidence="3 4">
    <name type="scientific">Xylanibacter brevis</name>
    <dbReference type="NCBI Taxonomy" id="83231"/>
    <lineage>
        <taxon>Bacteria</taxon>
        <taxon>Pseudomonadati</taxon>
        <taxon>Bacteroidota</taxon>
        <taxon>Bacteroidia</taxon>
        <taxon>Bacteroidales</taxon>
        <taxon>Prevotellaceae</taxon>
        <taxon>Xylanibacter</taxon>
    </lineage>
</organism>
<dbReference type="EC" id="3.6.1.9" evidence="3"/>
<evidence type="ECO:0000313" key="4">
    <source>
        <dbReference type="Proteomes" id="UP001200470"/>
    </source>
</evidence>
<gene>
    <name evidence="3" type="primary">mazG</name>
    <name evidence="3" type="ORF">I6E12_11755</name>
</gene>
<proteinExistence type="predicted"/>
<keyword evidence="1" id="KW-0175">Coiled coil</keyword>
<evidence type="ECO:0000256" key="1">
    <source>
        <dbReference type="SAM" id="Coils"/>
    </source>
</evidence>
<sequence length="282" mass="32925">MHTREEKMEAFGRMLDVLDTLREKCPWDKKQTNESLRPNTIEETYELCDALIKDDVKEICKELGDVLLHVGFYARMGEEKQQFDIADVCNHLVDKLIFRHPHVYHPSQVGASHPLPLPYGENGEASEYQKADSVEKVLDNWEQIKQKEKDGNKTVLSGVPASLPSIIKAYRIQDKARHVGFDWEDRQDVWAKVREELTELETELKKEDKQRSEEELGDFIFSVINAARLYHLNPDNALELTNQKFIRRFNYIEQHSLKVGKPLTEMTLEEMDQLWNEAKAQE</sequence>
<dbReference type="Pfam" id="PF03819">
    <property type="entry name" value="MazG"/>
    <property type="match status" value="2"/>
</dbReference>
<reference evidence="3 4" key="1">
    <citation type="submission" date="2020-12" db="EMBL/GenBank/DDBJ databases">
        <title>Whole genome sequences of gut porcine anaerobes.</title>
        <authorList>
            <person name="Kubasova T."/>
            <person name="Jahodarova E."/>
            <person name="Rychlik I."/>
        </authorList>
    </citation>
    <scope>NUCLEOTIDE SEQUENCE [LARGE SCALE GENOMIC DNA]</scope>
    <source>
        <strain evidence="3 4">An925</strain>
    </source>
</reference>
<dbReference type="InterPro" id="IPR048011">
    <property type="entry name" value="NTP-PPase_MazG-like_C"/>
</dbReference>
<protein>
    <submittedName>
        <fullName evidence="3">Nucleoside triphosphate pyrophosphohydrolase</fullName>
        <ecNumber evidence="3">3.6.1.9</ecNumber>
    </submittedName>
</protein>
<feature type="domain" description="NTP pyrophosphohydrolase MazG-like" evidence="2">
    <location>
        <begin position="31"/>
        <end position="103"/>
    </location>
</feature>
<dbReference type="RefSeq" id="WP_094390910.1">
    <property type="nucleotide sequence ID" value="NZ_JADYTN010000037.1"/>
</dbReference>
<dbReference type="InterPro" id="IPR004518">
    <property type="entry name" value="MazG-like_dom"/>
</dbReference>
<dbReference type="Proteomes" id="UP001200470">
    <property type="component" value="Unassembled WGS sequence"/>
</dbReference>
<dbReference type="GO" id="GO:0047429">
    <property type="term" value="F:nucleoside triphosphate diphosphatase activity"/>
    <property type="evidence" value="ECO:0007669"/>
    <property type="project" value="UniProtKB-EC"/>
</dbReference>
<accession>A0ABS9CIS7</accession>
<dbReference type="Gene3D" id="1.10.287.1080">
    <property type="entry name" value="MazG-like"/>
    <property type="match status" value="2"/>
</dbReference>
<keyword evidence="3" id="KW-0378">Hydrolase</keyword>
<dbReference type="InterPro" id="IPR011551">
    <property type="entry name" value="NTP_PyrPHydrolase_MazG"/>
</dbReference>
<comment type="caution">
    <text evidence="3">The sequence shown here is derived from an EMBL/GenBank/DDBJ whole genome shotgun (WGS) entry which is preliminary data.</text>
</comment>
<name>A0ABS9CIS7_9BACT</name>
<feature type="coiled-coil region" evidence="1">
    <location>
        <begin position="190"/>
        <end position="217"/>
    </location>
</feature>
<dbReference type="EMBL" id="JADYTN010000037">
    <property type="protein sequence ID" value="MCF2564770.1"/>
    <property type="molecule type" value="Genomic_DNA"/>
</dbReference>
<dbReference type="NCBIfam" id="TIGR00444">
    <property type="entry name" value="mazG"/>
    <property type="match status" value="1"/>
</dbReference>
<dbReference type="NCBIfam" id="NF007113">
    <property type="entry name" value="PRK09562.1"/>
    <property type="match status" value="1"/>
</dbReference>
<evidence type="ECO:0000259" key="2">
    <source>
        <dbReference type="Pfam" id="PF03819"/>
    </source>
</evidence>
<keyword evidence="4" id="KW-1185">Reference proteome</keyword>
<evidence type="ECO:0000313" key="3">
    <source>
        <dbReference type="EMBL" id="MCF2564770.1"/>
    </source>
</evidence>
<dbReference type="PANTHER" id="PTHR30522">
    <property type="entry name" value="NUCLEOSIDE TRIPHOSPHATE PYROPHOSPHOHYDROLASE"/>
    <property type="match status" value="1"/>
</dbReference>
<dbReference type="SUPFAM" id="SSF101386">
    <property type="entry name" value="all-alpha NTP pyrophosphatases"/>
    <property type="match status" value="2"/>
</dbReference>
<dbReference type="CDD" id="cd11529">
    <property type="entry name" value="NTP-PPase_MazG_Cterm"/>
    <property type="match status" value="1"/>
</dbReference>
<dbReference type="PANTHER" id="PTHR30522:SF0">
    <property type="entry name" value="NUCLEOSIDE TRIPHOSPHATE PYROPHOSPHOHYDROLASE"/>
    <property type="match status" value="1"/>
</dbReference>
<dbReference type="CDD" id="cd11528">
    <property type="entry name" value="NTP-PPase_MazG_Nterm"/>
    <property type="match status" value="1"/>
</dbReference>
<feature type="domain" description="NTP pyrophosphohydrolase MazG-like" evidence="2">
    <location>
        <begin position="191"/>
        <end position="249"/>
    </location>
</feature>
<dbReference type="InterPro" id="IPR048015">
    <property type="entry name" value="NTP-PPase_MazG-like_N"/>
</dbReference>